<evidence type="ECO:0000313" key="1">
    <source>
        <dbReference type="EMBL" id="URI07453.1"/>
    </source>
</evidence>
<dbReference type="RefSeq" id="WP_250195688.1">
    <property type="nucleotide sequence ID" value="NZ_CP097635.1"/>
</dbReference>
<organism evidence="1 2">
    <name type="scientific">Aquincola tertiaricarbonis</name>
    <dbReference type="NCBI Taxonomy" id="391953"/>
    <lineage>
        <taxon>Bacteria</taxon>
        <taxon>Pseudomonadati</taxon>
        <taxon>Pseudomonadota</taxon>
        <taxon>Betaproteobacteria</taxon>
        <taxon>Burkholderiales</taxon>
        <taxon>Sphaerotilaceae</taxon>
        <taxon>Aquincola</taxon>
    </lineage>
</organism>
<evidence type="ECO:0000313" key="2">
    <source>
        <dbReference type="Proteomes" id="UP001056201"/>
    </source>
</evidence>
<protein>
    <submittedName>
        <fullName evidence="1">Immunity 49 family protein</fullName>
    </submittedName>
</protein>
<dbReference type="Proteomes" id="UP001056201">
    <property type="component" value="Chromosome 1"/>
</dbReference>
<accession>A0ABY4S385</accession>
<keyword evidence="2" id="KW-1185">Reference proteome</keyword>
<gene>
    <name evidence="1" type="ORF">MW290_02195</name>
</gene>
<name>A0ABY4S385_AQUTE</name>
<sequence length="269" mass="30826">MSKMQETAMEALCRATEVLEKNTIERVTAYTSKYSKIKRGAVLSHIAALPEIRGLKAHFIDKDPKSLKQNFYVACKLHMASLREAEPVYDPFSTYTPFLYGLLSDSPEIHDWLTHAALKDREYVKGPHFRWHQFQLVLRRDDEALRETIVQVAKKGGKHDKALSRAGQDFFSLLLKQDKDGLEALIEDQAKIKSVNELEGQFLAGFAVIHAKLCWIRGIEVQIQNPLVPMALMPIEPLETYDVEYEFLRPGWEPPPPPGLLNKIRRLFL</sequence>
<proteinExistence type="predicted"/>
<reference evidence="1" key="1">
    <citation type="submission" date="2022-05" db="EMBL/GenBank/DDBJ databases">
        <title>An RpoN-dependent PEP-CTERM gene is involved in floc formation of an Aquincola tertiaricarbonis strain.</title>
        <authorList>
            <person name="Qiu D."/>
            <person name="Xia M."/>
        </authorList>
    </citation>
    <scope>NUCLEOTIDE SEQUENCE</scope>
    <source>
        <strain evidence="1">RN12</strain>
    </source>
</reference>
<dbReference type="EMBL" id="CP097635">
    <property type="protein sequence ID" value="URI07453.1"/>
    <property type="molecule type" value="Genomic_DNA"/>
</dbReference>